<name>A0A6A8A937_9HYPH</name>
<organism evidence="2 3">
    <name type="scientific">Endobacterium cereale</name>
    <dbReference type="NCBI Taxonomy" id="2663029"/>
    <lineage>
        <taxon>Bacteria</taxon>
        <taxon>Pseudomonadati</taxon>
        <taxon>Pseudomonadota</taxon>
        <taxon>Alphaproteobacteria</taxon>
        <taxon>Hyphomicrobiales</taxon>
        <taxon>Rhizobiaceae</taxon>
        <taxon>Endobacterium</taxon>
    </lineage>
</organism>
<dbReference type="Gene3D" id="3.40.630.30">
    <property type="match status" value="1"/>
</dbReference>
<dbReference type="AlphaFoldDB" id="A0A6A8A937"/>
<reference evidence="2 3" key="1">
    <citation type="submission" date="2019-11" db="EMBL/GenBank/DDBJ databases">
        <title>Genome analysis of Rhizobacterium cereale a novel genus and species isolated from maize roots in North Spain.</title>
        <authorList>
            <person name="Menendez E."/>
            <person name="Flores-Felix J.D."/>
            <person name="Ramirez-Bahena M.-H."/>
            <person name="Igual J.M."/>
            <person name="Garcia-Fraile P."/>
            <person name="Peix A."/>
            <person name="Velazquez E."/>
        </authorList>
    </citation>
    <scope>NUCLEOTIDE SEQUENCE [LARGE SCALE GENOMIC DNA]</scope>
    <source>
        <strain evidence="2 3">RZME27</strain>
    </source>
</reference>
<dbReference type="Pfam" id="PF00583">
    <property type="entry name" value="Acetyltransf_1"/>
    <property type="match status" value="1"/>
</dbReference>
<evidence type="ECO:0000313" key="2">
    <source>
        <dbReference type="EMBL" id="MQY47204.1"/>
    </source>
</evidence>
<evidence type="ECO:0000259" key="1">
    <source>
        <dbReference type="PROSITE" id="PS51186"/>
    </source>
</evidence>
<comment type="caution">
    <text evidence="2">The sequence shown here is derived from an EMBL/GenBank/DDBJ whole genome shotgun (WGS) entry which is preliminary data.</text>
</comment>
<dbReference type="InterPro" id="IPR016181">
    <property type="entry name" value="Acyl_CoA_acyltransferase"/>
</dbReference>
<keyword evidence="3" id="KW-1185">Reference proteome</keyword>
<dbReference type="SUPFAM" id="SSF55729">
    <property type="entry name" value="Acyl-CoA N-acyltransferases (Nat)"/>
    <property type="match status" value="1"/>
</dbReference>
<dbReference type="RefSeq" id="WP_153354683.1">
    <property type="nucleotide sequence ID" value="NZ_JAYKOO010000001.1"/>
</dbReference>
<dbReference type="PROSITE" id="PS51186">
    <property type="entry name" value="GNAT"/>
    <property type="match status" value="1"/>
</dbReference>
<accession>A0A6A8A937</accession>
<protein>
    <submittedName>
        <fullName evidence="2">GNAT family N-acetyltransferase</fullName>
    </submittedName>
</protein>
<keyword evidence="2" id="KW-0808">Transferase</keyword>
<dbReference type="InterPro" id="IPR000182">
    <property type="entry name" value="GNAT_dom"/>
</dbReference>
<dbReference type="GO" id="GO:0016747">
    <property type="term" value="F:acyltransferase activity, transferring groups other than amino-acyl groups"/>
    <property type="evidence" value="ECO:0007669"/>
    <property type="project" value="InterPro"/>
</dbReference>
<sequence>MKSSNDAREKPPRAEKLENVVIRAAGPDDATEIASLHNLPGYRYGTLRTPFHSTAEIRRHLESPAAGAYRLIAEHDGRTIGDIGLTPAGNPRRRHVATIGMGVHDEFAGRGVGSALMKAVLDIADNWLDLRRVELTVFSDNEPAIRLYERHGFVTEGCLKQFAFRDGHYVDAFTMARLKT</sequence>
<dbReference type="PANTHER" id="PTHR43415:SF5">
    <property type="entry name" value="ACETYLTRANSFERASE"/>
    <property type="match status" value="1"/>
</dbReference>
<dbReference type="Proteomes" id="UP000435138">
    <property type="component" value="Unassembled WGS sequence"/>
</dbReference>
<dbReference type="CDD" id="cd04301">
    <property type="entry name" value="NAT_SF"/>
    <property type="match status" value="1"/>
</dbReference>
<dbReference type="PANTHER" id="PTHR43415">
    <property type="entry name" value="SPERMIDINE N(1)-ACETYLTRANSFERASE"/>
    <property type="match status" value="1"/>
</dbReference>
<gene>
    <name evidence="2" type="ORF">GAO09_14285</name>
</gene>
<feature type="domain" description="N-acetyltransferase" evidence="1">
    <location>
        <begin position="20"/>
        <end position="180"/>
    </location>
</feature>
<evidence type="ECO:0000313" key="3">
    <source>
        <dbReference type="Proteomes" id="UP000435138"/>
    </source>
</evidence>
<proteinExistence type="predicted"/>
<dbReference type="EMBL" id="WIXI01000044">
    <property type="protein sequence ID" value="MQY47204.1"/>
    <property type="molecule type" value="Genomic_DNA"/>
</dbReference>